<evidence type="ECO:0000313" key="13">
    <source>
        <dbReference type="Proteomes" id="UP000613768"/>
    </source>
</evidence>
<keyword evidence="6 9" id="KW-0547">Nucleotide-binding</keyword>
<dbReference type="GO" id="GO:0003924">
    <property type="term" value="F:GTPase activity"/>
    <property type="evidence" value="ECO:0007669"/>
    <property type="project" value="UniProtKB-UniRule"/>
</dbReference>
<dbReference type="Gene3D" id="3.30.300.20">
    <property type="match status" value="1"/>
</dbReference>
<dbReference type="EMBL" id="JACYTR010000004">
    <property type="protein sequence ID" value="MBD8524813.1"/>
    <property type="molecule type" value="Genomic_DNA"/>
</dbReference>
<evidence type="ECO:0000259" key="11">
    <source>
        <dbReference type="PROSITE" id="PS51713"/>
    </source>
</evidence>
<dbReference type="Pfam" id="PF01926">
    <property type="entry name" value="MMR_HSR1"/>
    <property type="match status" value="1"/>
</dbReference>
<dbReference type="PRINTS" id="PR00326">
    <property type="entry name" value="GTP1OBG"/>
</dbReference>
<evidence type="ECO:0000256" key="5">
    <source>
        <dbReference type="ARBA" id="ARBA00022730"/>
    </source>
</evidence>
<evidence type="ECO:0000256" key="7">
    <source>
        <dbReference type="ARBA" id="ARBA00022884"/>
    </source>
</evidence>
<dbReference type="Gene3D" id="3.40.50.300">
    <property type="entry name" value="P-loop containing nucleotide triphosphate hydrolases"/>
    <property type="match status" value="1"/>
</dbReference>
<accession>A0AAW3ZG19</accession>
<dbReference type="AlphaFoldDB" id="A0AAW3ZG19"/>
<comment type="similarity">
    <text evidence="1 9 10">Belongs to the TRAFAC class TrmE-Era-EngA-EngB-Septin-like GTPase superfamily. Era GTPase family.</text>
</comment>
<keyword evidence="9" id="KW-0472">Membrane</keyword>
<evidence type="ECO:0000256" key="4">
    <source>
        <dbReference type="ARBA" id="ARBA00022519"/>
    </source>
</evidence>
<dbReference type="Proteomes" id="UP000613768">
    <property type="component" value="Unassembled WGS sequence"/>
</dbReference>
<evidence type="ECO:0000256" key="8">
    <source>
        <dbReference type="ARBA" id="ARBA00023134"/>
    </source>
</evidence>
<dbReference type="GO" id="GO:0043024">
    <property type="term" value="F:ribosomal small subunit binding"/>
    <property type="evidence" value="ECO:0007669"/>
    <property type="project" value="TreeGrafter"/>
</dbReference>
<dbReference type="CDD" id="cd04163">
    <property type="entry name" value="Era"/>
    <property type="match status" value="1"/>
</dbReference>
<dbReference type="GO" id="GO:0070181">
    <property type="term" value="F:small ribosomal subunit rRNA binding"/>
    <property type="evidence" value="ECO:0007669"/>
    <property type="project" value="UniProtKB-UniRule"/>
</dbReference>
<reference evidence="12 13" key="1">
    <citation type="submission" date="2020-09" db="EMBL/GenBank/DDBJ databases">
        <title>Pseudoxanthomonas sp. CAU 1598 isolated from sand of Yaerae Beach.</title>
        <authorList>
            <person name="Kim W."/>
        </authorList>
    </citation>
    <scope>NUCLEOTIDE SEQUENCE [LARGE SCALE GENOMIC DNA]</scope>
    <source>
        <strain evidence="12 13">CAU 1598</strain>
    </source>
</reference>
<dbReference type="SUPFAM" id="SSF52540">
    <property type="entry name" value="P-loop containing nucleoside triphosphate hydrolases"/>
    <property type="match status" value="1"/>
</dbReference>
<dbReference type="GO" id="GO:0005829">
    <property type="term" value="C:cytosol"/>
    <property type="evidence" value="ECO:0007669"/>
    <property type="project" value="TreeGrafter"/>
</dbReference>
<dbReference type="PROSITE" id="PS51713">
    <property type="entry name" value="G_ERA"/>
    <property type="match status" value="1"/>
</dbReference>
<proteinExistence type="inferred from homology"/>
<evidence type="ECO:0000313" key="12">
    <source>
        <dbReference type="EMBL" id="MBD8524813.1"/>
    </source>
</evidence>
<dbReference type="FunFam" id="3.30.300.20:FF:000003">
    <property type="entry name" value="GTPase Era"/>
    <property type="match status" value="1"/>
</dbReference>
<dbReference type="InterPro" id="IPR030388">
    <property type="entry name" value="G_ERA_dom"/>
</dbReference>
<feature type="region of interest" description="G5" evidence="10">
    <location>
        <begin position="144"/>
        <end position="146"/>
    </location>
</feature>
<dbReference type="Pfam" id="PF07650">
    <property type="entry name" value="KH_2"/>
    <property type="match status" value="1"/>
</dbReference>
<gene>
    <name evidence="9 12" type="primary">era</name>
    <name evidence="12" type="ORF">IFO71_03570</name>
</gene>
<dbReference type="CDD" id="cd22534">
    <property type="entry name" value="KH-II_Era"/>
    <property type="match status" value="1"/>
</dbReference>
<dbReference type="NCBIfam" id="TIGR00231">
    <property type="entry name" value="small_GTP"/>
    <property type="match status" value="1"/>
</dbReference>
<evidence type="ECO:0000256" key="9">
    <source>
        <dbReference type="HAMAP-Rule" id="MF_00367"/>
    </source>
</evidence>
<dbReference type="HAMAP" id="MF_00367">
    <property type="entry name" value="GTPase_Era"/>
    <property type="match status" value="1"/>
</dbReference>
<feature type="region of interest" description="G1" evidence="10">
    <location>
        <begin position="5"/>
        <end position="12"/>
    </location>
</feature>
<protein>
    <recommendedName>
        <fullName evidence="2 9">GTPase Era</fullName>
    </recommendedName>
</protein>
<dbReference type="InterPro" id="IPR009019">
    <property type="entry name" value="KH_sf_prok-type"/>
</dbReference>
<sequence>MAVIGRPNVGKSSIVNALVGFRVSIVSRRPQTTRHRILGIATSEQGQILFADTPGLHAGGKRAINRYMNRAASGALLGVDLALLVVEAGRWREEDQRALNLVRESGLPCILAVNKVDQFKQKADLLPHLKELADKHGFVEIVPMSATKRSGLSALQTSLLKHLPQGEALYEADEVTDRSQRFLAAELVREQLMRQLGDELPYSTTVEIEHFSDEVGMLRISAVVWVERDGQKAIVVGAGGAQARSIGRAARIAMEKLFGRKIFLQIWCKVRENWSDDEASLKKFGYVD</sequence>
<keyword evidence="13" id="KW-1185">Reference proteome</keyword>
<dbReference type="InterPro" id="IPR015946">
    <property type="entry name" value="KH_dom-like_a/b"/>
</dbReference>
<feature type="binding site" evidence="9">
    <location>
        <begin position="114"/>
        <end position="117"/>
    </location>
    <ligand>
        <name>GTP</name>
        <dbReference type="ChEBI" id="CHEBI:37565"/>
    </ligand>
</feature>
<dbReference type="SUPFAM" id="SSF54814">
    <property type="entry name" value="Prokaryotic type KH domain (KH-domain type II)"/>
    <property type="match status" value="1"/>
</dbReference>
<evidence type="ECO:0000256" key="1">
    <source>
        <dbReference type="ARBA" id="ARBA00007921"/>
    </source>
</evidence>
<dbReference type="InterPro" id="IPR005662">
    <property type="entry name" value="GTPase_Era-like"/>
</dbReference>
<dbReference type="InterPro" id="IPR027417">
    <property type="entry name" value="P-loop_NTPase"/>
</dbReference>
<comment type="caution">
    <text evidence="12">The sequence shown here is derived from an EMBL/GenBank/DDBJ whole genome shotgun (WGS) entry which is preliminary data.</text>
</comment>
<feature type="region of interest" description="G2" evidence="10">
    <location>
        <begin position="31"/>
        <end position="35"/>
    </location>
</feature>
<comment type="function">
    <text evidence="9">An essential GTPase that binds both GDP and GTP, with rapid nucleotide exchange. Plays a role in 16S rRNA processing and 30S ribosomal subunit biogenesis and possibly also in cell cycle regulation and energy metabolism.</text>
</comment>
<evidence type="ECO:0000256" key="6">
    <source>
        <dbReference type="ARBA" id="ARBA00022741"/>
    </source>
</evidence>
<name>A0AAW3ZG19_9GAMM</name>
<dbReference type="GO" id="GO:0000028">
    <property type="term" value="P:ribosomal small subunit assembly"/>
    <property type="evidence" value="ECO:0007669"/>
    <property type="project" value="TreeGrafter"/>
</dbReference>
<dbReference type="PANTHER" id="PTHR42698:SF1">
    <property type="entry name" value="GTPASE ERA, MITOCHONDRIAL"/>
    <property type="match status" value="1"/>
</dbReference>
<evidence type="ECO:0000256" key="3">
    <source>
        <dbReference type="ARBA" id="ARBA00022517"/>
    </source>
</evidence>
<keyword evidence="5 9" id="KW-0699">rRNA-binding</keyword>
<feature type="binding site" evidence="9">
    <location>
        <begin position="52"/>
        <end position="56"/>
    </location>
    <ligand>
        <name>GTP</name>
        <dbReference type="ChEBI" id="CHEBI:37565"/>
    </ligand>
</feature>
<evidence type="ECO:0000256" key="2">
    <source>
        <dbReference type="ARBA" id="ARBA00020484"/>
    </source>
</evidence>
<keyword evidence="7 9" id="KW-0694">RNA-binding</keyword>
<dbReference type="InterPro" id="IPR006073">
    <property type="entry name" value="GTP-bd"/>
</dbReference>
<dbReference type="NCBIfam" id="TIGR00436">
    <property type="entry name" value="era"/>
    <property type="match status" value="1"/>
</dbReference>
<dbReference type="InterPro" id="IPR004044">
    <property type="entry name" value="KH_dom_type_2"/>
</dbReference>
<dbReference type="NCBIfam" id="NF000908">
    <property type="entry name" value="PRK00089.1"/>
    <property type="match status" value="1"/>
</dbReference>
<feature type="region of interest" description="G4" evidence="10">
    <location>
        <begin position="114"/>
        <end position="117"/>
    </location>
</feature>
<dbReference type="GO" id="GO:0005525">
    <property type="term" value="F:GTP binding"/>
    <property type="evidence" value="ECO:0007669"/>
    <property type="project" value="UniProtKB-UniRule"/>
</dbReference>
<comment type="subunit">
    <text evidence="9">Monomer.</text>
</comment>
<dbReference type="InterPro" id="IPR005225">
    <property type="entry name" value="Small_GTP-bd"/>
</dbReference>
<evidence type="ECO:0000256" key="10">
    <source>
        <dbReference type="PROSITE-ProRule" id="PRU01050"/>
    </source>
</evidence>
<organism evidence="12 13">
    <name type="scientific">Pseudomarimonas arenosa</name>
    <dbReference type="NCBI Taxonomy" id="2774145"/>
    <lineage>
        <taxon>Bacteria</taxon>
        <taxon>Pseudomonadati</taxon>
        <taxon>Pseudomonadota</taxon>
        <taxon>Gammaproteobacteria</taxon>
        <taxon>Lysobacterales</taxon>
        <taxon>Lysobacteraceae</taxon>
        <taxon>Pseudomarimonas</taxon>
    </lineage>
</organism>
<feature type="region of interest" description="G3" evidence="10">
    <location>
        <begin position="52"/>
        <end position="55"/>
    </location>
</feature>
<keyword evidence="3 9" id="KW-0690">Ribosome biogenesis</keyword>
<feature type="binding site" evidence="9">
    <location>
        <begin position="5"/>
        <end position="12"/>
    </location>
    <ligand>
        <name>GTP</name>
        <dbReference type="ChEBI" id="CHEBI:37565"/>
    </ligand>
</feature>
<keyword evidence="4" id="KW-0997">Cell inner membrane</keyword>
<dbReference type="GO" id="GO:0005886">
    <property type="term" value="C:plasma membrane"/>
    <property type="evidence" value="ECO:0007669"/>
    <property type="project" value="UniProtKB-SubCell"/>
</dbReference>
<keyword evidence="9" id="KW-1003">Cell membrane</keyword>
<comment type="subcellular location">
    <subcellularLocation>
        <location evidence="9">Cytoplasm</location>
    </subcellularLocation>
    <subcellularLocation>
        <location evidence="9">Cell membrane</location>
        <topology evidence="9">Peripheral membrane protein</topology>
    </subcellularLocation>
</comment>
<keyword evidence="9" id="KW-0963">Cytoplasm</keyword>
<feature type="domain" description="Era-type G" evidence="11">
    <location>
        <begin position="1"/>
        <end position="165"/>
    </location>
</feature>
<keyword evidence="8 9" id="KW-0342">GTP-binding</keyword>
<dbReference type="PANTHER" id="PTHR42698">
    <property type="entry name" value="GTPASE ERA"/>
    <property type="match status" value="1"/>
</dbReference>